<protein>
    <submittedName>
        <fullName evidence="9">PTS fructose transporter subunit IIA</fullName>
    </submittedName>
</protein>
<dbReference type="PANTHER" id="PTHR33799:SF1">
    <property type="entry name" value="PTS SYSTEM MANNOSE-SPECIFIC EIIAB COMPONENT-RELATED"/>
    <property type="match status" value="1"/>
</dbReference>
<sequence length="130" mass="13981">MVGLLLVTHATLGEVLIECVCHVLNRSPAQLRALAVMPRDDPSDLLPEARRLVTELDRGDGVLVMADLFGASPANLAMKLLQPGRVLGLAGLNLPMLLRVLTYREHGPLEALVERAVTGACDGIVRMKPL</sequence>
<dbReference type="EMBL" id="CP048836">
    <property type="protein sequence ID" value="QID19417.1"/>
    <property type="molecule type" value="Genomic_DNA"/>
</dbReference>
<reference evidence="9 10" key="1">
    <citation type="submission" date="2020-02" db="EMBL/GenBank/DDBJ databases">
        <title>Nitrogenibacter mangrovi gen. nov., sp. nov. isolated from mangrove sediment, a denitrifying betaproteobacterium.</title>
        <authorList>
            <person name="Liao H."/>
            <person name="Tian Y."/>
        </authorList>
    </citation>
    <scope>NUCLEOTIDE SEQUENCE [LARGE SCALE GENOMIC DNA]</scope>
    <source>
        <strain evidence="9 10">M9-3-2</strain>
    </source>
</reference>
<keyword evidence="3" id="KW-0963">Cytoplasm</keyword>
<dbReference type="InterPro" id="IPR036662">
    <property type="entry name" value="PTS_EIIA_man-typ_sf"/>
</dbReference>
<gene>
    <name evidence="9" type="ORF">G3580_18425</name>
</gene>
<organism evidence="9 10">
    <name type="scientific">Nitrogeniibacter mangrovi</name>
    <dbReference type="NCBI Taxonomy" id="2016596"/>
    <lineage>
        <taxon>Bacteria</taxon>
        <taxon>Pseudomonadati</taxon>
        <taxon>Pseudomonadota</taxon>
        <taxon>Betaproteobacteria</taxon>
        <taxon>Rhodocyclales</taxon>
        <taxon>Zoogloeaceae</taxon>
        <taxon>Nitrogeniibacter</taxon>
    </lineage>
</organism>
<comment type="subcellular location">
    <subcellularLocation>
        <location evidence="1">Cytoplasm</location>
    </subcellularLocation>
</comment>
<evidence type="ECO:0000256" key="7">
    <source>
        <dbReference type="ARBA" id="ARBA00022777"/>
    </source>
</evidence>
<dbReference type="GO" id="GO:0016020">
    <property type="term" value="C:membrane"/>
    <property type="evidence" value="ECO:0007669"/>
    <property type="project" value="InterPro"/>
</dbReference>
<dbReference type="CDD" id="cd00006">
    <property type="entry name" value="PTS_IIA_man"/>
    <property type="match status" value="1"/>
</dbReference>
<name>A0A6C1B7G7_9RHOO</name>
<dbReference type="AlphaFoldDB" id="A0A6C1B7G7"/>
<dbReference type="InterPro" id="IPR051471">
    <property type="entry name" value="Bacterial_PTS_sugar_comp"/>
</dbReference>
<evidence type="ECO:0000256" key="4">
    <source>
        <dbReference type="ARBA" id="ARBA00022597"/>
    </source>
</evidence>
<keyword evidence="5" id="KW-0808">Transferase</keyword>
<evidence type="ECO:0000256" key="2">
    <source>
        <dbReference type="ARBA" id="ARBA00022448"/>
    </source>
</evidence>
<keyword evidence="7" id="KW-0418">Kinase</keyword>
<evidence type="ECO:0000256" key="3">
    <source>
        <dbReference type="ARBA" id="ARBA00022490"/>
    </source>
</evidence>
<keyword evidence="2" id="KW-0813">Transport</keyword>
<dbReference type="Gene3D" id="3.40.50.510">
    <property type="entry name" value="Phosphotransferase system, mannose-type IIA component"/>
    <property type="match status" value="1"/>
</dbReference>
<dbReference type="PROSITE" id="PS51096">
    <property type="entry name" value="PTS_EIIA_TYPE_4"/>
    <property type="match status" value="1"/>
</dbReference>
<dbReference type="GO" id="GO:0009401">
    <property type="term" value="P:phosphoenolpyruvate-dependent sugar phosphotransferase system"/>
    <property type="evidence" value="ECO:0007669"/>
    <property type="project" value="UniProtKB-KW"/>
</dbReference>
<dbReference type="Pfam" id="PF03610">
    <property type="entry name" value="EIIA-man"/>
    <property type="match status" value="1"/>
</dbReference>
<feature type="domain" description="PTS EIIA type-4" evidence="8">
    <location>
        <begin position="1"/>
        <end position="124"/>
    </location>
</feature>
<dbReference type="PANTHER" id="PTHR33799">
    <property type="entry name" value="PTS PERMEASE-RELATED-RELATED"/>
    <property type="match status" value="1"/>
</dbReference>
<evidence type="ECO:0000313" key="10">
    <source>
        <dbReference type="Proteomes" id="UP000501991"/>
    </source>
</evidence>
<keyword evidence="4" id="KW-0762">Sugar transport</keyword>
<dbReference type="GO" id="GO:0005737">
    <property type="term" value="C:cytoplasm"/>
    <property type="evidence" value="ECO:0007669"/>
    <property type="project" value="UniProtKB-SubCell"/>
</dbReference>
<evidence type="ECO:0000256" key="6">
    <source>
        <dbReference type="ARBA" id="ARBA00022683"/>
    </source>
</evidence>
<dbReference type="KEGG" id="azq:G3580_18425"/>
<keyword evidence="6" id="KW-0598">Phosphotransferase system</keyword>
<accession>A0A6C1B7G7</accession>
<evidence type="ECO:0000259" key="8">
    <source>
        <dbReference type="PROSITE" id="PS51096"/>
    </source>
</evidence>
<dbReference type="GO" id="GO:0016301">
    <property type="term" value="F:kinase activity"/>
    <property type="evidence" value="ECO:0007669"/>
    <property type="project" value="UniProtKB-KW"/>
</dbReference>
<dbReference type="Proteomes" id="UP000501991">
    <property type="component" value="Chromosome"/>
</dbReference>
<dbReference type="SUPFAM" id="SSF53062">
    <property type="entry name" value="PTS system fructose IIA component-like"/>
    <property type="match status" value="1"/>
</dbReference>
<dbReference type="InterPro" id="IPR033887">
    <property type="entry name" value="PTS_IIA_man"/>
</dbReference>
<dbReference type="RefSeq" id="WP_173768002.1">
    <property type="nucleotide sequence ID" value="NZ_CP048836.1"/>
</dbReference>
<dbReference type="InterPro" id="IPR004701">
    <property type="entry name" value="PTS_EIIA_man-typ"/>
</dbReference>
<proteinExistence type="predicted"/>
<evidence type="ECO:0000256" key="5">
    <source>
        <dbReference type="ARBA" id="ARBA00022679"/>
    </source>
</evidence>
<keyword evidence="10" id="KW-1185">Reference proteome</keyword>
<evidence type="ECO:0000313" key="9">
    <source>
        <dbReference type="EMBL" id="QID19417.1"/>
    </source>
</evidence>
<evidence type="ECO:0000256" key="1">
    <source>
        <dbReference type="ARBA" id="ARBA00004496"/>
    </source>
</evidence>